<dbReference type="EC" id="2.7.13.3" evidence="4"/>
<dbReference type="InterPro" id="IPR003660">
    <property type="entry name" value="HAMP_dom"/>
</dbReference>
<dbReference type="EMBL" id="VOBR01000002">
    <property type="protein sequence ID" value="TWP53831.1"/>
    <property type="molecule type" value="Genomic_DNA"/>
</dbReference>
<dbReference type="FunFam" id="1.10.287.130:FF:000001">
    <property type="entry name" value="Two-component sensor histidine kinase"/>
    <property type="match status" value="1"/>
</dbReference>
<keyword evidence="5" id="KW-0597">Phosphoprotein</keyword>
<feature type="domain" description="HAMP" evidence="14">
    <location>
        <begin position="144"/>
        <end position="197"/>
    </location>
</feature>
<evidence type="ECO:0000256" key="2">
    <source>
        <dbReference type="ARBA" id="ARBA00001968"/>
    </source>
</evidence>
<dbReference type="CDD" id="cd00075">
    <property type="entry name" value="HATPase"/>
    <property type="match status" value="1"/>
</dbReference>
<comment type="subcellular location">
    <subcellularLocation>
        <location evidence="3">Cell membrane</location>
    </subcellularLocation>
</comment>
<gene>
    <name evidence="15" type="ORF">FKR81_03480</name>
</gene>
<evidence type="ECO:0000256" key="6">
    <source>
        <dbReference type="ARBA" id="ARBA00022679"/>
    </source>
</evidence>
<dbReference type="InterPro" id="IPR050428">
    <property type="entry name" value="TCS_sensor_his_kinase"/>
</dbReference>
<accession>A0A563F258</accession>
<dbReference type="PANTHER" id="PTHR45436">
    <property type="entry name" value="SENSOR HISTIDINE KINASE YKOH"/>
    <property type="match status" value="1"/>
</dbReference>
<evidence type="ECO:0000256" key="9">
    <source>
        <dbReference type="ARBA" id="ARBA00022989"/>
    </source>
</evidence>
<dbReference type="Gene3D" id="1.10.287.130">
    <property type="match status" value="1"/>
</dbReference>
<dbReference type="SMART" id="SM00388">
    <property type="entry name" value="HisKA"/>
    <property type="match status" value="1"/>
</dbReference>
<dbReference type="SMART" id="SM00387">
    <property type="entry name" value="HATPase_c"/>
    <property type="match status" value="1"/>
</dbReference>
<dbReference type="SUPFAM" id="SSF55874">
    <property type="entry name" value="ATPase domain of HSP90 chaperone/DNA topoisomerase II/histidine kinase"/>
    <property type="match status" value="1"/>
</dbReference>
<feature type="transmembrane region" description="Helical" evidence="12">
    <location>
        <begin position="122"/>
        <end position="143"/>
    </location>
</feature>
<dbReference type="GO" id="GO:0000155">
    <property type="term" value="F:phosphorelay sensor kinase activity"/>
    <property type="evidence" value="ECO:0007669"/>
    <property type="project" value="InterPro"/>
</dbReference>
<comment type="catalytic activity">
    <reaction evidence="1">
        <text>ATP + protein L-histidine = ADP + protein N-phospho-L-histidine.</text>
        <dbReference type="EC" id="2.7.13.3"/>
    </reaction>
</comment>
<dbReference type="SMART" id="SM00304">
    <property type="entry name" value="HAMP"/>
    <property type="match status" value="1"/>
</dbReference>
<dbReference type="GO" id="GO:0005509">
    <property type="term" value="F:calcium ion binding"/>
    <property type="evidence" value="ECO:0007669"/>
    <property type="project" value="UniProtKB-ARBA"/>
</dbReference>
<dbReference type="PANTHER" id="PTHR45436:SF5">
    <property type="entry name" value="SENSOR HISTIDINE KINASE TRCS"/>
    <property type="match status" value="1"/>
</dbReference>
<evidence type="ECO:0000256" key="1">
    <source>
        <dbReference type="ARBA" id="ARBA00000085"/>
    </source>
</evidence>
<protein>
    <recommendedName>
        <fullName evidence="4">histidine kinase</fullName>
        <ecNumber evidence="4">2.7.13.3</ecNumber>
    </recommendedName>
</protein>
<dbReference type="CDD" id="cd06225">
    <property type="entry name" value="HAMP"/>
    <property type="match status" value="1"/>
</dbReference>
<dbReference type="RefSeq" id="WP_146349427.1">
    <property type="nucleotide sequence ID" value="NZ_VOBR01000002.1"/>
</dbReference>
<dbReference type="FunFam" id="3.30.565.10:FF:000006">
    <property type="entry name" value="Sensor histidine kinase WalK"/>
    <property type="match status" value="1"/>
</dbReference>
<dbReference type="AlphaFoldDB" id="A0A563F258"/>
<keyword evidence="7 12" id="KW-0812">Transmembrane</keyword>
<evidence type="ECO:0000313" key="16">
    <source>
        <dbReference type="Proteomes" id="UP000316639"/>
    </source>
</evidence>
<dbReference type="Gene3D" id="3.30.565.10">
    <property type="entry name" value="Histidine kinase-like ATPase, C-terminal domain"/>
    <property type="match status" value="1"/>
</dbReference>
<dbReference type="InterPro" id="IPR003594">
    <property type="entry name" value="HATPase_dom"/>
</dbReference>
<feature type="domain" description="Histidine kinase" evidence="13">
    <location>
        <begin position="212"/>
        <end position="421"/>
    </location>
</feature>
<evidence type="ECO:0000256" key="10">
    <source>
        <dbReference type="ARBA" id="ARBA00023012"/>
    </source>
</evidence>
<organism evidence="15 16">
    <name type="scientific">Lentzea tibetensis</name>
    <dbReference type="NCBI Taxonomy" id="2591470"/>
    <lineage>
        <taxon>Bacteria</taxon>
        <taxon>Bacillati</taxon>
        <taxon>Actinomycetota</taxon>
        <taxon>Actinomycetes</taxon>
        <taxon>Pseudonocardiales</taxon>
        <taxon>Pseudonocardiaceae</taxon>
        <taxon>Lentzea</taxon>
    </lineage>
</organism>
<evidence type="ECO:0000256" key="12">
    <source>
        <dbReference type="SAM" id="Phobius"/>
    </source>
</evidence>
<dbReference type="Pfam" id="PF00512">
    <property type="entry name" value="HisKA"/>
    <property type="match status" value="1"/>
</dbReference>
<evidence type="ECO:0000313" key="15">
    <source>
        <dbReference type="EMBL" id="TWP53831.1"/>
    </source>
</evidence>
<dbReference type="SUPFAM" id="SSF158472">
    <property type="entry name" value="HAMP domain-like"/>
    <property type="match status" value="1"/>
</dbReference>
<sequence>MTLRLRLVIVLVALLAAGLFGTWLVGSQVMEHYLLGQLDARLDRLASAPRWVPTRDTVVLRDSSSVLSGTAFAGLPAYGTLTPGEHVTVGSYRVLMRPIGDDELIVALDQSDVDAAVDDLRITFLLISLGALALVAGLGYVLVRSSTRALEEVESVAQEIAAGDLSRRVPVRRPGSEVGRLASALNVMLGQIEQAFAVRVRSESRMRQFVADASHELRTPLTSIRGYAELYRQGAAADPALVLRRIEDQAARMGLLVEDLLQLARLDSDRPLALSPVDLVVLVVDAVEDARAIAPDRTVSVRLPSGPVVVLGDEARLRQVLSNLIDNAVTHTPGSSPIDVRLLDTAVVEVADHGPGLAPEQAERVFERFYRSDSARSRENGGTGLGLAIVAALVAAHGGRVELDTAPAEGAVFRVVLPGVRDEDH</sequence>
<keyword evidence="8" id="KW-0418">Kinase</keyword>
<keyword evidence="16" id="KW-1185">Reference proteome</keyword>
<evidence type="ECO:0000259" key="14">
    <source>
        <dbReference type="PROSITE" id="PS50885"/>
    </source>
</evidence>
<keyword evidence="6" id="KW-0808">Transferase</keyword>
<dbReference type="Pfam" id="PF00672">
    <property type="entry name" value="HAMP"/>
    <property type="match status" value="1"/>
</dbReference>
<evidence type="ECO:0000256" key="4">
    <source>
        <dbReference type="ARBA" id="ARBA00012438"/>
    </source>
</evidence>
<reference evidence="15 16" key="1">
    <citation type="submission" date="2019-07" db="EMBL/GenBank/DDBJ databases">
        <title>Lentzea xizangensis sp. nov., isolated from Qinghai-Tibetan Plateau Soils.</title>
        <authorList>
            <person name="Huang J."/>
        </authorList>
    </citation>
    <scope>NUCLEOTIDE SEQUENCE [LARGE SCALE GENOMIC DNA]</scope>
    <source>
        <strain evidence="15 16">FXJ1.1311</strain>
    </source>
</reference>
<dbReference type="PROSITE" id="PS50885">
    <property type="entry name" value="HAMP"/>
    <property type="match status" value="1"/>
</dbReference>
<evidence type="ECO:0000256" key="5">
    <source>
        <dbReference type="ARBA" id="ARBA00022553"/>
    </source>
</evidence>
<dbReference type="OrthoDB" id="9786919at2"/>
<dbReference type="InterPro" id="IPR036097">
    <property type="entry name" value="HisK_dim/P_sf"/>
</dbReference>
<evidence type="ECO:0000256" key="8">
    <source>
        <dbReference type="ARBA" id="ARBA00022777"/>
    </source>
</evidence>
<proteinExistence type="predicted"/>
<dbReference type="InterPro" id="IPR005467">
    <property type="entry name" value="His_kinase_dom"/>
</dbReference>
<dbReference type="InterPro" id="IPR003661">
    <property type="entry name" value="HisK_dim/P_dom"/>
</dbReference>
<dbReference type="PROSITE" id="PS50109">
    <property type="entry name" value="HIS_KIN"/>
    <property type="match status" value="1"/>
</dbReference>
<name>A0A563F258_9PSEU</name>
<keyword evidence="10" id="KW-0902">Two-component regulatory system</keyword>
<dbReference type="SUPFAM" id="SSF47384">
    <property type="entry name" value="Homodimeric domain of signal transducing histidine kinase"/>
    <property type="match status" value="1"/>
</dbReference>
<evidence type="ECO:0000256" key="7">
    <source>
        <dbReference type="ARBA" id="ARBA00022692"/>
    </source>
</evidence>
<evidence type="ECO:0000259" key="13">
    <source>
        <dbReference type="PROSITE" id="PS50109"/>
    </source>
</evidence>
<keyword evidence="9 12" id="KW-1133">Transmembrane helix</keyword>
<keyword evidence="11 12" id="KW-0472">Membrane</keyword>
<dbReference type="Proteomes" id="UP000316639">
    <property type="component" value="Unassembled WGS sequence"/>
</dbReference>
<dbReference type="Gene3D" id="6.10.340.10">
    <property type="match status" value="1"/>
</dbReference>
<dbReference type="InterPro" id="IPR004358">
    <property type="entry name" value="Sig_transdc_His_kin-like_C"/>
</dbReference>
<comment type="cofactor">
    <cofactor evidence="2">
        <name>a divalent metal cation</name>
        <dbReference type="ChEBI" id="CHEBI:60240"/>
    </cofactor>
</comment>
<dbReference type="InterPro" id="IPR036890">
    <property type="entry name" value="HATPase_C_sf"/>
</dbReference>
<dbReference type="PRINTS" id="PR00344">
    <property type="entry name" value="BCTRLSENSOR"/>
</dbReference>
<dbReference type="GO" id="GO:0005886">
    <property type="term" value="C:plasma membrane"/>
    <property type="evidence" value="ECO:0007669"/>
    <property type="project" value="UniProtKB-SubCell"/>
</dbReference>
<evidence type="ECO:0000256" key="3">
    <source>
        <dbReference type="ARBA" id="ARBA00004236"/>
    </source>
</evidence>
<dbReference type="CDD" id="cd00082">
    <property type="entry name" value="HisKA"/>
    <property type="match status" value="1"/>
</dbReference>
<evidence type="ECO:0000256" key="11">
    <source>
        <dbReference type="ARBA" id="ARBA00023136"/>
    </source>
</evidence>
<dbReference type="Pfam" id="PF02518">
    <property type="entry name" value="HATPase_c"/>
    <property type="match status" value="1"/>
</dbReference>
<comment type="caution">
    <text evidence="15">The sequence shown here is derived from an EMBL/GenBank/DDBJ whole genome shotgun (WGS) entry which is preliminary data.</text>
</comment>